<evidence type="ECO:0000256" key="1">
    <source>
        <dbReference type="SAM" id="MobiDB-lite"/>
    </source>
</evidence>
<organism evidence="3">
    <name type="scientific">Opuntia streptacantha</name>
    <name type="common">Prickly pear cactus</name>
    <name type="synonym">Opuntia cardona</name>
    <dbReference type="NCBI Taxonomy" id="393608"/>
    <lineage>
        <taxon>Eukaryota</taxon>
        <taxon>Viridiplantae</taxon>
        <taxon>Streptophyta</taxon>
        <taxon>Embryophyta</taxon>
        <taxon>Tracheophyta</taxon>
        <taxon>Spermatophyta</taxon>
        <taxon>Magnoliopsida</taxon>
        <taxon>eudicotyledons</taxon>
        <taxon>Gunneridae</taxon>
        <taxon>Pentapetalae</taxon>
        <taxon>Caryophyllales</taxon>
        <taxon>Cactineae</taxon>
        <taxon>Cactaceae</taxon>
        <taxon>Opuntioideae</taxon>
        <taxon>Opuntia</taxon>
    </lineage>
</organism>
<feature type="region of interest" description="Disordered" evidence="1">
    <location>
        <begin position="62"/>
        <end position="91"/>
    </location>
</feature>
<evidence type="ECO:0000313" key="3">
    <source>
        <dbReference type="EMBL" id="MBA4627808.1"/>
    </source>
</evidence>
<dbReference type="AlphaFoldDB" id="A0A7C9D1W0"/>
<name>A0A7C9D1W0_OPUST</name>
<keyword evidence="2" id="KW-0472">Membrane</keyword>
<feature type="compositionally biased region" description="Low complexity" evidence="1">
    <location>
        <begin position="68"/>
        <end position="84"/>
    </location>
</feature>
<accession>A0A7C9D1W0</accession>
<keyword evidence="2" id="KW-1133">Transmembrane helix</keyword>
<keyword evidence="2" id="KW-0812">Transmembrane</keyword>
<reference evidence="3" key="2">
    <citation type="submission" date="2020-07" db="EMBL/GenBank/DDBJ databases">
        <authorList>
            <person name="Vera ALvarez R."/>
            <person name="Arias-Moreno D.M."/>
            <person name="Jimenez-Jacinto V."/>
            <person name="Jimenez-Bremont J.F."/>
            <person name="Swaminathan K."/>
            <person name="Moose S.P."/>
            <person name="Guerrero-Gonzalez M.L."/>
            <person name="Marino-Ramirez L."/>
            <person name="Landsman D."/>
            <person name="Rodriguez-Kessler M."/>
            <person name="Delgado-Sanchez P."/>
        </authorList>
    </citation>
    <scope>NUCLEOTIDE SEQUENCE</scope>
    <source>
        <tissue evidence="3">Cladode</tissue>
    </source>
</reference>
<feature type="transmembrane region" description="Helical" evidence="2">
    <location>
        <begin position="33"/>
        <end position="51"/>
    </location>
</feature>
<proteinExistence type="predicted"/>
<protein>
    <submittedName>
        <fullName evidence="3">Uncharacterized protein</fullName>
    </submittedName>
</protein>
<sequence length="108" mass="12109">MNSRTLTCFLRATVIHESSSCPRLRLSMSQKSIVVMLTLNLSIWGLLWRISMLRTKMKKGKSCIIDPSSSSSSTSSQKSKPLSSRSRRESQVQRVLNDFLTSIARTAS</sequence>
<reference evidence="3" key="1">
    <citation type="journal article" date="2013" name="J. Plant Res.">
        <title>Effect of fungi and light on seed germination of three Opuntia species from semiarid lands of central Mexico.</title>
        <authorList>
            <person name="Delgado-Sanchez P."/>
            <person name="Jimenez-Bremont J.F."/>
            <person name="Guerrero-Gonzalez Mde L."/>
            <person name="Flores J."/>
        </authorList>
    </citation>
    <scope>NUCLEOTIDE SEQUENCE</scope>
    <source>
        <tissue evidence="3">Cladode</tissue>
    </source>
</reference>
<evidence type="ECO:0000256" key="2">
    <source>
        <dbReference type="SAM" id="Phobius"/>
    </source>
</evidence>
<dbReference type="EMBL" id="GISG01063724">
    <property type="protein sequence ID" value="MBA4627808.1"/>
    <property type="molecule type" value="Transcribed_RNA"/>
</dbReference>